<sequence length="365" mass="40774">MRRTRNMQYASSLDKAQHRRPKKSIAQRLLQAAVTTVVESSDSFMQDMVDASTTRQPLHFQIVAKASVDGKSSNRRQWCLVDPKKTTPFPRGPKLKQLDADGPVRVKPRQPLTQWHTIHRHSPIKEPLARKSHVNFLPCPPLSFVPLHAAEESYSRNKGKPRSKPTRLLPDRESLTFVEEPLPSQKLLSVRPASNMPCPNKTQQIDPEAPLPQISRFDDLQTDIRDPCSSYTTSSPRSMSDDASTSKTLPALPIAIDSSAPPMRPLASFLGSFLETVRTATQTQGSQKFSRPSTSARGTRLCPRPRTTALTQQRLTFDSAPPDDSLAYVNYDSFDVFSDEPDLEKGDVDFMDNAPVTMNLADVLK</sequence>
<name>A0A9P7W2Z0_9AGAR</name>
<feature type="region of interest" description="Disordered" evidence="1">
    <location>
        <begin position="152"/>
        <end position="246"/>
    </location>
</feature>
<dbReference type="RefSeq" id="XP_043044712.1">
    <property type="nucleotide sequence ID" value="XM_043180810.1"/>
</dbReference>
<dbReference type="OrthoDB" id="3067135at2759"/>
<protein>
    <submittedName>
        <fullName evidence="2">Uncharacterized protein</fullName>
    </submittedName>
</protein>
<gene>
    <name evidence="2" type="ORF">BT62DRAFT_407422</name>
</gene>
<feature type="compositionally biased region" description="Low complexity" evidence="1">
    <location>
        <begin position="229"/>
        <end position="238"/>
    </location>
</feature>
<reference evidence="2" key="1">
    <citation type="submission" date="2020-11" db="EMBL/GenBank/DDBJ databases">
        <title>Adaptations for nitrogen fixation in a non-lichenized fungal sporocarp promotes dispersal by wood-feeding termites.</title>
        <authorList>
            <consortium name="DOE Joint Genome Institute"/>
            <person name="Koch R.A."/>
            <person name="Yoon G."/>
            <person name="Arayal U."/>
            <person name="Lail K."/>
            <person name="Amirebrahimi M."/>
            <person name="Labutti K."/>
            <person name="Lipzen A."/>
            <person name="Riley R."/>
            <person name="Barry K."/>
            <person name="Henrissat B."/>
            <person name="Grigoriev I.V."/>
            <person name="Herr J.R."/>
            <person name="Aime M.C."/>
        </authorList>
    </citation>
    <scope>NUCLEOTIDE SEQUENCE</scope>
    <source>
        <strain evidence="2">MCA 3950</strain>
    </source>
</reference>
<evidence type="ECO:0000256" key="1">
    <source>
        <dbReference type="SAM" id="MobiDB-lite"/>
    </source>
</evidence>
<organism evidence="2 3">
    <name type="scientific">Guyanagaster necrorhizus</name>
    <dbReference type="NCBI Taxonomy" id="856835"/>
    <lineage>
        <taxon>Eukaryota</taxon>
        <taxon>Fungi</taxon>
        <taxon>Dikarya</taxon>
        <taxon>Basidiomycota</taxon>
        <taxon>Agaricomycotina</taxon>
        <taxon>Agaricomycetes</taxon>
        <taxon>Agaricomycetidae</taxon>
        <taxon>Agaricales</taxon>
        <taxon>Marasmiineae</taxon>
        <taxon>Physalacriaceae</taxon>
        <taxon>Guyanagaster</taxon>
    </lineage>
</organism>
<dbReference type="GeneID" id="66103106"/>
<feature type="compositionally biased region" description="Basic and acidic residues" evidence="1">
    <location>
        <begin position="216"/>
        <end position="226"/>
    </location>
</feature>
<dbReference type="Proteomes" id="UP000812287">
    <property type="component" value="Unassembled WGS sequence"/>
</dbReference>
<evidence type="ECO:0000313" key="3">
    <source>
        <dbReference type="Proteomes" id="UP000812287"/>
    </source>
</evidence>
<accession>A0A9P7W2Z0</accession>
<dbReference type="AlphaFoldDB" id="A0A9P7W2Z0"/>
<comment type="caution">
    <text evidence="2">The sequence shown here is derived from an EMBL/GenBank/DDBJ whole genome shotgun (WGS) entry which is preliminary data.</text>
</comment>
<feature type="compositionally biased region" description="Polar residues" evidence="1">
    <location>
        <begin position="281"/>
        <end position="297"/>
    </location>
</feature>
<feature type="region of interest" description="Disordered" evidence="1">
    <location>
        <begin position="82"/>
        <end position="106"/>
    </location>
</feature>
<feature type="compositionally biased region" description="Polar residues" evidence="1">
    <location>
        <begin position="1"/>
        <end position="11"/>
    </location>
</feature>
<evidence type="ECO:0000313" key="2">
    <source>
        <dbReference type="EMBL" id="KAG7451212.1"/>
    </source>
</evidence>
<dbReference type="EMBL" id="MU250525">
    <property type="protein sequence ID" value="KAG7451212.1"/>
    <property type="molecule type" value="Genomic_DNA"/>
</dbReference>
<keyword evidence="3" id="KW-1185">Reference proteome</keyword>
<feature type="region of interest" description="Disordered" evidence="1">
    <location>
        <begin position="1"/>
        <end position="23"/>
    </location>
</feature>
<proteinExistence type="predicted"/>
<feature type="region of interest" description="Disordered" evidence="1">
    <location>
        <begin position="281"/>
        <end position="300"/>
    </location>
</feature>